<comment type="similarity">
    <text evidence="6">Belongs to the ABC-2 integral membrane protein family.</text>
</comment>
<dbReference type="InterPro" id="IPR000412">
    <property type="entry name" value="ABC_2_transport"/>
</dbReference>
<dbReference type="Proteomes" id="UP000244201">
    <property type="component" value="Chromosome"/>
</dbReference>
<dbReference type="OrthoDB" id="8988363at2"/>
<evidence type="ECO:0000256" key="3">
    <source>
        <dbReference type="ARBA" id="ARBA00022989"/>
    </source>
</evidence>
<feature type="transmembrane region" description="Helical" evidence="6">
    <location>
        <begin position="57"/>
        <end position="76"/>
    </location>
</feature>
<dbReference type="GeneID" id="55655818"/>
<feature type="region of interest" description="Disordered" evidence="7">
    <location>
        <begin position="1"/>
        <end position="22"/>
    </location>
</feature>
<dbReference type="InterPro" id="IPR051784">
    <property type="entry name" value="Nod_factor_ABC_transporter"/>
</dbReference>
<organism evidence="9 10">
    <name type="scientific">Streptomyces lunaelactis</name>
    <dbReference type="NCBI Taxonomy" id="1535768"/>
    <lineage>
        <taxon>Bacteria</taxon>
        <taxon>Bacillati</taxon>
        <taxon>Actinomycetota</taxon>
        <taxon>Actinomycetes</taxon>
        <taxon>Kitasatosporales</taxon>
        <taxon>Streptomycetaceae</taxon>
        <taxon>Streptomyces</taxon>
    </lineage>
</organism>
<keyword evidence="2 6" id="KW-0812">Transmembrane</keyword>
<keyword evidence="6" id="KW-0813">Transport</keyword>
<feature type="transmembrane region" description="Helical" evidence="6">
    <location>
        <begin position="256"/>
        <end position="276"/>
    </location>
</feature>
<evidence type="ECO:0000259" key="8">
    <source>
        <dbReference type="PROSITE" id="PS51012"/>
    </source>
</evidence>
<sequence length="282" mass="29925">MSTATATTAQAPAPAPVKSAPADEGRIGLRANLRHIGALVRRNALQIKQDPESMFDALLMPVIFTLLFVYVFGGAISGKGNQQEYVNYVIPGLMAMMGLNIAMAVGTGVNDDFKKGVMDRFRSMPIARSSVLIAKIVVEVGRMMVATTVLLAMGFLLGLQIHTSVLGLAAAIALSMAFGASLMWIFILLGLTMKTAQAVQGVAMLVLMPLQFGSSIFAPPTTMPGWLQSFTDYNPLSNLADAARNLINGGPVAHSVWMTLGWAALITAVTAPLAVAKFRKKT</sequence>
<feature type="compositionally biased region" description="Low complexity" evidence="7">
    <location>
        <begin position="1"/>
        <end position="20"/>
    </location>
</feature>
<proteinExistence type="inferred from homology"/>
<dbReference type="RefSeq" id="WP_108148347.1">
    <property type="nucleotide sequence ID" value="NZ_CP026304.1"/>
</dbReference>
<name>A0A2R4T0K2_9ACTN</name>
<dbReference type="Pfam" id="PF01061">
    <property type="entry name" value="ABC2_membrane"/>
    <property type="match status" value="1"/>
</dbReference>
<keyword evidence="10" id="KW-1185">Reference proteome</keyword>
<feature type="transmembrane region" description="Helical" evidence="6">
    <location>
        <begin position="198"/>
        <end position="218"/>
    </location>
</feature>
<protein>
    <recommendedName>
        <fullName evidence="6">Transport permease protein</fullName>
    </recommendedName>
</protein>
<keyword evidence="6" id="KW-1003">Cell membrane</keyword>
<dbReference type="PROSITE" id="PS51012">
    <property type="entry name" value="ABC_TM2"/>
    <property type="match status" value="1"/>
</dbReference>
<dbReference type="PANTHER" id="PTHR43229:SF2">
    <property type="entry name" value="NODULATION PROTEIN J"/>
    <property type="match status" value="1"/>
</dbReference>
<dbReference type="KEGG" id="slk:SLUN_11155"/>
<reference evidence="9 10" key="1">
    <citation type="submission" date="2018-01" db="EMBL/GenBank/DDBJ databases">
        <title>Complete genome sequence of Streptomyces lunaelactis MM109T, a Ferroverdin A producer isolated from cave moonmilk deposits.</title>
        <authorList>
            <person name="Naome A."/>
            <person name="Martinet L."/>
            <person name="Maciejewska M."/>
            <person name="Anderssen S."/>
            <person name="Adam D."/>
            <person name="Tenconi E."/>
            <person name="Deflandre B."/>
            <person name="Arguelles-Arias A."/>
            <person name="Calusinska M."/>
            <person name="Copieters W."/>
            <person name="Karim L."/>
            <person name="Hanikenne M."/>
            <person name="Baurain D."/>
            <person name="van Wezel G."/>
            <person name="Smargiasso N."/>
            <person name="de Pauw E."/>
            <person name="Delfosse P."/>
            <person name="Rigali S."/>
        </authorList>
    </citation>
    <scope>NUCLEOTIDE SEQUENCE [LARGE SCALE GENOMIC DNA]</scope>
    <source>
        <strain evidence="9 10">MM109</strain>
    </source>
</reference>
<feature type="transmembrane region" description="Helical" evidence="6">
    <location>
        <begin position="88"/>
        <end position="110"/>
    </location>
</feature>
<dbReference type="EMBL" id="CP026304">
    <property type="protein sequence ID" value="AVZ72665.1"/>
    <property type="molecule type" value="Genomic_DNA"/>
</dbReference>
<evidence type="ECO:0000256" key="5">
    <source>
        <dbReference type="ARBA" id="ARBA00023251"/>
    </source>
</evidence>
<accession>A0A2R4T0K2</accession>
<dbReference type="PANTHER" id="PTHR43229">
    <property type="entry name" value="NODULATION PROTEIN J"/>
    <property type="match status" value="1"/>
</dbReference>
<comment type="subcellular location">
    <subcellularLocation>
        <location evidence="6">Cell membrane</location>
        <topology evidence="6">Multi-pass membrane protein</topology>
    </subcellularLocation>
    <subcellularLocation>
        <location evidence="1">Membrane</location>
        <topology evidence="1">Multi-pass membrane protein</topology>
    </subcellularLocation>
</comment>
<evidence type="ECO:0000256" key="7">
    <source>
        <dbReference type="SAM" id="MobiDB-lite"/>
    </source>
</evidence>
<keyword evidence="3 6" id="KW-1133">Transmembrane helix</keyword>
<evidence type="ECO:0000256" key="4">
    <source>
        <dbReference type="ARBA" id="ARBA00023136"/>
    </source>
</evidence>
<feature type="transmembrane region" description="Helical" evidence="6">
    <location>
        <begin position="165"/>
        <end position="191"/>
    </location>
</feature>
<evidence type="ECO:0000313" key="9">
    <source>
        <dbReference type="EMBL" id="AVZ72665.1"/>
    </source>
</evidence>
<gene>
    <name evidence="9" type="ORF">SLUN_11155</name>
</gene>
<dbReference type="GO" id="GO:0043190">
    <property type="term" value="C:ATP-binding cassette (ABC) transporter complex"/>
    <property type="evidence" value="ECO:0007669"/>
    <property type="project" value="InterPro"/>
</dbReference>
<evidence type="ECO:0000256" key="6">
    <source>
        <dbReference type="RuleBase" id="RU361157"/>
    </source>
</evidence>
<dbReference type="PIRSF" id="PIRSF006648">
    <property type="entry name" value="DrrB"/>
    <property type="match status" value="1"/>
</dbReference>
<evidence type="ECO:0000313" key="10">
    <source>
        <dbReference type="Proteomes" id="UP000244201"/>
    </source>
</evidence>
<dbReference type="AlphaFoldDB" id="A0A2R4T0K2"/>
<keyword evidence="5" id="KW-0046">Antibiotic resistance</keyword>
<feature type="transmembrane region" description="Helical" evidence="6">
    <location>
        <begin position="131"/>
        <end position="159"/>
    </location>
</feature>
<dbReference type="GO" id="GO:0046677">
    <property type="term" value="P:response to antibiotic"/>
    <property type="evidence" value="ECO:0007669"/>
    <property type="project" value="UniProtKB-KW"/>
</dbReference>
<dbReference type="InterPro" id="IPR047817">
    <property type="entry name" value="ABC2_TM_bact-type"/>
</dbReference>
<evidence type="ECO:0000256" key="1">
    <source>
        <dbReference type="ARBA" id="ARBA00004141"/>
    </source>
</evidence>
<dbReference type="InterPro" id="IPR013525">
    <property type="entry name" value="ABC2_TM"/>
</dbReference>
<evidence type="ECO:0000256" key="2">
    <source>
        <dbReference type="ARBA" id="ARBA00022692"/>
    </source>
</evidence>
<dbReference type="GO" id="GO:0140359">
    <property type="term" value="F:ABC-type transporter activity"/>
    <property type="evidence" value="ECO:0007669"/>
    <property type="project" value="InterPro"/>
</dbReference>
<feature type="domain" description="ABC transmembrane type-2" evidence="8">
    <location>
        <begin position="52"/>
        <end position="281"/>
    </location>
</feature>
<keyword evidence="4 6" id="KW-0472">Membrane</keyword>